<feature type="compositionally biased region" description="Polar residues" evidence="1">
    <location>
        <begin position="175"/>
        <end position="199"/>
    </location>
</feature>
<feature type="region of interest" description="Disordered" evidence="1">
    <location>
        <begin position="174"/>
        <end position="231"/>
    </location>
</feature>
<comment type="caution">
    <text evidence="2">The sequence shown here is derived from an EMBL/GenBank/DDBJ whole genome shotgun (WGS) entry which is preliminary data.</text>
</comment>
<dbReference type="Proteomes" id="UP000298030">
    <property type="component" value="Unassembled WGS sequence"/>
</dbReference>
<feature type="compositionally biased region" description="Low complexity" evidence="1">
    <location>
        <begin position="216"/>
        <end position="228"/>
    </location>
</feature>
<accession>A0A4Y7SCS9</accession>
<protein>
    <submittedName>
        <fullName evidence="2">Uncharacterized protein</fullName>
    </submittedName>
</protein>
<evidence type="ECO:0000313" key="3">
    <source>
        <dbReference type="Proteomes" id="UP000298030"/>
    </source>
</evidence>
<feature type="region of interest" description="Disordered" evidence="1">
    <location>
        <begin position="78"/>
        <end position="130"/>
    </location>
</feature>
<reference evidence="2 3" key="1">
    <citation type="journal article" date="2019" name="Nat. Ecol. Evol.">
        <title>Megaphylogeny resolves global patterns of mushroom evolution.</title>
        <authorList>
            <person name="Varga T."/>
            <person name="Krizsan K."/>
            <person name="Foldi C."/>
            <person name="Dima B."/>
            <person name="Sanchez-Garcia M."/>
            <person name="Sanchez-Ramirez S."/>
            <person name="Szollosi G.J."/>
            <person name="Szarkandi J.G."/>
            <person name="Papp V."/>
            <person name="Albert L."/>
            <person name="Andreopoulos W."/>
            <person name="Angelini C."/>
            <person name="Antonin V."/>
            <person name="Barry K.W."/>
            <person name="Bougher N.L."/>
            <person name="Buchanan P."/>
            <person name="Buyck B."/>
            <person name="Bense V."/>
            <person name="Catcheside P."/>
            <person name="Chovatia M."/>
            <person name="Cooper J."/>
            <person name="Damon W."/>
            <person name="Desjardin D."/>
            <person name="Finy P."/>
            <person name="Geml J."/>
            <person name="Haridas S."/>
            <person name="Hughes K."/>
            <person name="Justo A."/>
            <person name="Karasinski D."/>
            <person name="Kautmanova I."/>
            <person name="Kiss B."/>
            <person name="Kocsube S."/>
            <person name="Kotiranta H."/>
            <person name="LaButti K.M."/>
            <person name="Lechner B.E."/>
            <person name="Liimatainen K."/>
            <person name="Lipzen A."/>
            <person name="Lukacs Z."/>
            <person name="Mihaltcheva S."/>
            <person name="Morgado L.N."/>
            <person name="Niskanen T."/>
            <person name="Noordeloos M.E."/>
            <person name="Ohm R.A."/>
            <person name="Ortiz-Santana B."/>
            <person name="Ovrebo C."/>
            <person name="Racz N."/>
            <person name="Riley R."/>
            <person name="Savchenko A."/>
            <person name="Shiryaev A."/>
            <person name="Soop K."/>
            <person name="Spirin V."/>
            <person name="Szebenyi C."/>
            <person name="Tomsovsky M."/>
            <person name="Tulloss R.E."/>
            <person name="Uehling J."/>
            <person name="Grigoriev I.V."/>
            <person name="Vagvolgyi C."/>
            <person name="Papp T."/>
            <person name="Martin F.M."/>
            <person name="Miettinen O."/>
            <person name="Hibbett D.S."/>
            <person name="Nagy L.G."/>
        </authorList>
    </citation>
    <scope>NUCLEOTIDE SEQUENCE [LARGE SCALE GENOMIC DNA]</scope>
    <source>
        <strain evidence="2 3">FP101781</strain>
    </source>
</reference>
<feature type="region of interest" description="Disordered" evidence="1">
    <location>
        <begin position="327"/>
        <end position="350"/>
    </location>
</feature>
<evidence type="ECO:0000313" key="2">
    <source>
        <dbReference type="EMBL" id="TEB19510.1"/>
    </source>
</evidence>
<dbReference type="AlphaFoldDB" id="A0A4Y7SCS9"/>
<proteinExistence type="predicted"/>
<feature type="region of interest" description="Disordered" evidence="1">
    <location>
        <begin position="263"/>
        <end position="290"/>
    </location>
</feature>
<gene>
    <name evidence="2" type="ORF">FA13DRAFT_1718728</name>
</gene>
<feature type="compositionally biased region" description="Pro residues" evidence="1">
    <location>
        <begin position="107"/>
        <end position="130"/>
    </location>
</feature>
<dbReference type="EMBL" id="QPFP01000187">
    <property type="protein sequence ID" value="TEB19510.1"/>
    <property type="molecule type" value="Genomic_DNA"/>
</dbReference>
<organism evidence="2 3">
    <name type="scientific">Coprinellus micaceus</name>
    <name type="common">Glistening ink-cap mushroom</name>
    <name type="synonym">Coprinus micaceus</name>
    <dbReference type="NCBI Taxonomy" id="71717"/>
    <lineage>
        <taxon>Eukaryota</taxon>
        <taxon>Fungi</taxon>
        <taxon>Dikarya</taxon>
        <taxon>Basidiomycota</taxon>
        <taxon>Agaricomycotina</taxon>
        <taxon>Agaricomycetes</taxon>
        <taxon>Agaricomycetidae</taxon>
        <taxon>Agaricales</taxon>
        <taxon>Agaricineae</taxon>
        <taxon>Psathyrellaceae</taxon>
        <taxon>Coprinellus</taxon>
    </lineage>
</organism>
<name>A0A4Y7SCS9_COPMI</name>
<sequence length="370" mass="38911">MPALTYLELEGSLKTLPSTLEDIELSLANVKTYRGILELQRNACQVANEKVNARVLTKRLEALTKNVKKLNLAKGRLAKKRPLPVGDSGVGTPRELSAEPQASSAQPPAPLAPPPGPPVQPLGPLILPPAPLVQPPGSLIPPPAPLVQAPAPLVPPPAPLVQPPGPLVQPPVPTIQPSTMLTQPPASLAHSTTSITSPSLEAAHRTPIPHSRSRVSKNSGGSKSTTSSLHSIRSAITSAAAKLASPLKITIRGGAQAFKKLIKPSKVGESASKSTQYADRADQNDIAFDNGVQKADMEEGGMEPEVDTFVVYLKGLGYKLLKPGQKLEKMDKGTDSSENGLSDSDDDGPKSRLTALLRSIAYYYAATPDS</sequence>
<dbReference type="STRING" id="71717.A0A4Y7SCS9"/>
<evidence type="ECO:0000256" key="1">
    <source>
        <dbReference type="SAM" id="MobiDB-lite"/>
    </source>
</evidence>
<keyword evidence="3" id="KW-1185">Reference proteome</keyword>